<keyword evidence="3" id="KW-1185">Reference proteome</keyword>
<comment type="caution">
    <text evidence="2">The sequence shown here is derived from an EMBL/GenBank/DDBJ whole genome shotgun (WGS) entry which is preliminary data.</text>
</comment>
<name>A0ABX1C5P9_9ACTN</name>
<gene>
    <name evidence="2" type="ORF">HCN52_00815</name>
</gene>
<organism evidence="2 3">
    <name type="scientific">Streptomyces bohaiensis</name>
    <dbReference type="NCBI Taxonomy" id="1431344"/>
    <lineage>
        <taxon>Bacteria</taxon>
        <taxon>Bacillati</taxon>
        <taxon>Actinomycetota</taxon>
        <taxon>Actinomycetes</taxon>
        <taxon>Kitasatosporales</taxon>
        <taxon>Streptomycetaceae</taxon>
        <taxon>Streptomyces</taxon>
    </lineage>
</organism>
<dbReference type="EMBL" id="JAAVJC010000002">
    <property type="protein sequence ID" value="NJQ13526.1"/>
    <property type="molecule type" value="Genomic_DNA"/>
</dbReference>
<evidence type="ECO:0000313" key="3">
    <source>
        <dbReference type="Proteomes" id="UP000727056"/>
    </source>
</evidence>
<accession>A0ABX1C5P9</accession>
<reference evidence="2 3" key="1">
    <citation type="submission" date="2020-03" db="EMBL/GenBank/DDBJ databases">
        <title>Draft genome of Streptomyces sp. ventii, isolated from the Axial Seamount in the Pacific Ocean, and resequencing of the two type strains Streptomyces lonarensis strain NCL 716 and Streptomyces bohaiensis strain 11A07.</title>
        <authorList>
            <person name="Loughran R.M."/>
            <person name="Pfannmuller K.M."/>
            <person name="Wasson B.J."/>
            <person name="Deadmond M.C."/>
            <person name="Paddock B.E."/>
            <person name="Koyack M.J."/>
            <person name="Gallegos D.A."/>
            <person name="Mitchell E.A."/>
            <person name="Ushijima B."/>
            <person name="Saw J.H."/>
            <person name="Mcphail K.L."/>
            <person name="Videau P."/>
        </authorList>
    </citation>
    <scope>NUCLEOTIDE SEQUENCE [LARGE SCALE GENOMIC DNA]</scope>
    <source>
        <strain evidence="2 3">11A07</strain>
    </source>
</reference>
<protein>
    <recommendedName>
        <fullName evidence="4">DUF3102 domain-containing protein</fullName>
    </recommendedName>
</protein>
<proteinExistence type="predicted"/>
<evidence type="ECO:0000256" key="1">
    <source>
        <dbReference type="SAM" id="MobiDB-lite"/>
    </source>
</evidence>
<dbReference type="RefSeq" id="WP_168086361.1">
    <property type="nucleotide sequence ID" value="NZ_BHZH01000178.1"/>
</dbReference>
<feature type="region of interest" description="Disordered" evidence="1">
    <location>
        <begin position="197"/>
        <end position="230"/>
    </location>
</feature>
<sequence length="288" mass="30443">MTPKNKLIAAGAGRLKKAADSQVDPAVPAELQKAPLPEASVFSGGRLLTADDVSGSPEEQLSYVKDRLAEIDTFGRRVDDYVVLNKGLLLEVARDRELHAVAGHTNFSQWAAALLDVEPKYVFELLQDAARIRAVGQLGEETASLLTRASARKVIAGVIETHGVEHAEVVVRVSAEQAKTQGRSKPTAAMLRQAATELESPKVPHQQETSPGEQGESADPDRGAVTGSGDLAGAATAVGRAYSALAPKRVAAAHEADPEKAGRDLAQLRSEVDKLVKRLSAAEKAIAK</sequence>
<dbReference type="Proteomes" id="UP000727056">
    <property type="component" value="Unassembled WGS sequence"/>
</dbReference>
<evidence type="ECO:0008006" key="4">
    <source>
        <dbReference type="Google" id="ProtNLM"/>
    </source>
</evidence>
<evidence type="ECO:0000313" key="2">
    <source>
        <dbReference type="EMBL" id="NJQ13526.1"/>
    </source>
</evidence>